<dbReference type="InterPro" id="IPR050203">
    <property type="entry name" value="Trp-tRNA_synthetase"/>
</dbReference>
<feature type="binding site" evidence="8">
    <location>
        <begin position="22"/>
        <end position="23"/>
    </location>
    <ligand>
        <name>ATP</name>
        <dbReference type="ChEBI" id="CHEBI:30616"/>
    </ligand>
</feature>
<evidence type="ECO:0000256" key="1">
    <source>
        <dbReference type="ARBA" id="ARBA00005594"/>
    </source>
</evidence>
<accession>A0A953LI96</accession>
<comment type="subcellular location">
    <subcellularLocation>
        <location evidence="8">Cytoplasm</location>
    </subcellularLocation>
</comment>
<feature type="short sequence motif" description="'KMSKS' region" evidence="8">
    <location>
        <begin position="200"/>
        <end position="204"/>
    </location>
</feature>
<comment type="catalytic activity">
    <reaction evidence="7 8">
        <text>tRNA(Trp) + L-tryptophan + ATP = L-tryptophyl-tRNA(Trp) + AMP + diphosphate + H(+)</text>
        <dbReference type="Rhea" id="RHEA:24080"/>
        <dbReference type="Rhea" id="RHEA-COMP:9671"/>
        <dbReference type="Rhea" id="RHEA-COMP:9705"/>
        <dbReference type="ChEBI" id="CHEBI:15378"/>
        <dbReference type="ChEBI" id="CHEBI:30616"/>
        <dbReference type="ChEBI" id="CHEBI:33019"/>
        <dbReference type="ChEBI" id="CHEBI:57912"/>
        <dbReference type="ChEBI" id="CHEBI:78442"/>
        <dbReference type="ChEBI" id="CHEBI:78535"/>
        <dbReference type="ChEBI" id="CHEBI:456215"/>
        <dbReference type="EC" id="6.1.1.2"/>
    </reaction>
</comment>
<comment type="subunit">
    <text evidence="8">Homodimer.</text>
</comment>
<dbReference type="InterPro" id="IPR002305">
    <property type="entry name" value="aa-tRNA-synth_Ic"/>
</dbReference>
<feature type="binding site" evidence="8">
    <location>
        <position position="137"/>
    </location>
    <ligand>
        <name>L-tryptophan</name>
        <dbReference type="ChEBI" id="CHEBI:57912"/>
    </ligand>
</feature>
<dbReference type="OMA" id="GWGQFKP"/>
<feature type="binding site" evidence="8">
    <location>
        <begin position="149"/>
        <end position="151"/>
    </location>
    <ligand>
        <name>ATP</name>
        <dbReference type="ChEBI" id="CHEBI:30616"/>
    </ligand>
</feature>
<feature type="binding site" evidence="8">
    <location>
        <begin position="14"/>
        <end position="16"/>
    </location>
    <ligand>
        <name>ATP</name>
        <dbReference type="ChEBI" id="CHEBI:30616"/>
    </ligand>
</feature>
<dbReference type="InterPro" id="IPR024109">
    <property type="entry name" value="Trp-tRNA-ligase_bac-type"/>
</dbReference>
<dbReference type="GO" id="GO:0005829">
    <property type="term" value="C:cytosol"/>
    <property type="evidence" value="ECO:0007669"/>
    <property type="project" value="TreeGrafter"/>
</dbReference>
<sequence length="336" mass="37348">MSTKPIKVVFSGMQPTSGVTLGNYLGAMRNFVKLQHEAQCFFCVVDLHALTIPQDPVQLRKNTLDMARLYVAAGIDPDVATIFVQSHVSAHAEMGWLMEVSCYYGELQRMTQFKDKSAKAEVVTTGLFTYPALMAADILLYDTTHVPVGDDQKQHLELARDIAVRLNNRFGREVVVVPEPYIPPREAGGRIMSLQNPTQKMSKSDPDESATIHMLDTPDAIRKKIKRAVTDSESEVRYDPEKKPGVSNLMVILSLCTGMSLDEIAGRYTGYGQFKKDVAEAVVATLEPIQQRYKELCEPGVIEEILEKGAQKAEAVSTPVLRRLQDALGLLPRKRP</sequence>
<dbReference type="NCBIfam" id="TIGR00233">
    <property type="entry name" value="trpS"/>
    <property type="match status" value="1"/>
</dbReference>
<dbReference type="GO" id="GO:0005524">
    <property type="term" value="F:ATP binding"/>
    <property type="evidence" value="ECO:0007669"/>
    <property type="project" value="UniProtKB-UniRule"/>
</dbReference>
<organism evidence="10 11">
    <name type="scientific">Symbiobacterium thermophilum</name>
    <dbReference type="NCBI Taxonomy" id="2734"/>
    <lineage>
        <taxon>Bacteria</taxon>
        <taxon>Bacillati</taxon>
        <taxon>Bacillota</taxon>
        <taxon>Clostridia</taxon>
        <taxon>Eubacteriales</taxon>
        <taxon>Symbiobacteriaceae</taxon>
        <taxon>Symbiobacterium</taxon>
    </lineage>
</organism>
<dbReference type="FunFam" id="1.10.240.10:FF:000002">
    <property type="entry name" value="Tryptophan--tRNA ligase"/>
    <property type="match status" value="1"/>
</dbReference>
<evidence type="ECO:0000256" key="5">
    <source>
        <dbReference type="ARBA" id="ARBA00022917"/>
    </source>
</evidence>
<dbReference type="Proteomes" id="UP000732377">
    <property type="component" value="Unassembled WGS sequence"/>
</dbReference>
<evidence type="ECO:0000256" key="9">
    <source>
        <dbReference type="RuleBase" id="RU363036"/>
    </source>
</evidence>
<dbReference type="Pfam" id="PF00579">
    <property type="entry name" value="tRNA-synt_1b"/>
    <property type="match status" value="1"/>
</dbReference>
<dbReference type="PANTHER" id="PTHR43766:SF1">
    <property type="entry name" value="TRYPTOPHAN--TRNA LIGASE, MITOCHONDRIAL"/>
    <property type="match status" value="1"/>
</dbReference>
<dbReference type="Gene3D" id="1.10.240.10">
    <property type="entry name" value="Tyrosyl-Transfer RNA Synthetase"/>
    <property type="match status" value="1"/>
</dbReference>
<reference evidence="10" key="1">
    <citation type="submission" date="2017-11" db="EMBL/GenBank/DDBJ databases">
        <title>Three new genomes from thermophilic consortium.</title>
        <authorList>
            <person name="Quaggio R."/>
            <person name="Amgarten D."/>
            <person name="Setubal J.C."/>
        </authorList>
    </citation>
    <scope>NUCLEOTIDE SEQUENCE</scope>
    <source>
        <strain evidence="10">ZCTH01-B2</strain>
    </source>
</reference>
<evidence type="ECO:0000256" key="2">
    <source>
        <dbReference type="ARBA" id="ARBA00022598"/>
    </source>
</evidence>
<dbReference type="SUPFAM" id="SSF52374">
    <property type="entry name" value="Nucleotidylyl transferase"/>
    <property type="match status" value="1"/>
</dbReference>
<dbReference type="PANTHER" id="PTHR43766">
    <property type="entry name" value="TRYPTOPHAN--TRNA LIGASE, MITOCHONDRIAL"/>
    <property type="match status" value="1"/>
</dbReference>
<keyword evidence="8" id="KW-0963">Cytoplasm</keyword>
<dbReference type="InterPro" id="IPR014729">
    <property type="entry name" value="Rossmann-like_a/b/a_fold"/>
</dbReference>
<dbReference type="InterPro" id="IPR002306">
    <property type="entry name" value="Trp-tRNA-ligase"/>
</dbReference>
<dbReference type="GO" id="GO:0004830">
    <property type="term" value="F:tryptophan-tRNA ligase activity"/>
    <property type="evidence" value="ECO:0007669"/>
    <property type="project" value="UniProtKB-UniRule"/>
</dbReference>
<keyword evidence="3 8" id="KW-0547">Nucleotide-binding</keyword>
<comment type="caution">
    <text evidence="10">The sequence shown here is derived from an EMBL/GenBank/DDBJ whole genome shotgun (WGS) entry which is preliminary data.</text>
</comment>
<dbReference type="HAMAP" id="MF_00140_B">
    <property type="entry name" value="Trp_tRNA_synth_B"/>
    <property type="match status" value="1"/>
</dbReference>
<dbReference type="EC" id="6.1.1.2" evidence="8"/>
<protein>
    <recommendedName>
        <fullName evidence="8">Tryptophan--tRNA ligase</fullName>
        <ecNumber evidence="8">6.1.1.2</ecNumber>
    </recommendedName>
    <alternativeName>
        <fullName evidence="8">Tryptophanyl-tRNA synthetase</fullName>
        <shortName evidence="8">TrpRS</shortName>
    </alternativeName>
</protein>
<comment type="caution">
    <text evidence="8">Lacks conserved residue(s) required for the propagation of feature annotation.</text>
</comment>
<keyword evidence="4 8" id="KW-0067">ATP-binding</keyword>
<dbReference type="CDD" id="cd00806">
    <property type="entry name" value="TrpRS_core"/>
    <property type="match status" value="1"/>
</dbReference>
<comment type="function">
    <text evidence="8">Catalyzes the attachment of tryptophan to tRNA(Trp).</text>
</comment>
<evidence type="ECO:0000313" key="10">
    <source>
        <dbReference type="EMBL" id="MBY6277011.1"/>
    </source>
</evidence>
<evidence type="ECO:0000256" key="3">
    <source>
        <dbReference type="ARBA" id="ARBA00022741"/>
    </source>
</evidence>
<feature type="binding site" evidence="8">
    <location>
        <position position="191"/>
    </location>
    <ligand>
        <name>ATP</name>
        <dbReference type="ChEBI" id="CHEBI:30616"/>
    </ligand>
</feature>
<keyword evidence="2 8" id="KW-0436">Ligase</keyword>
<keyword evidence="6 8" id="KW-0030">Aminoacyl-tRNA synthetase</keyword>
<dbReference type="AlphaFoldDB" id="A0A953LI96"/>
<proteinExistence type="inferred from homology"/>
<feature type="binding site" evidence="8">
    <location>
        <begin position="200"/>
        <end position="204"/>
    </location>
    <ligand>
        <name>ATP</name>
        <dbReference type="ChEBI" id="CHEBI:30616"/>
    </ligand>
</feature>
<evidence type="ECO:0000256" key="6">
    <source>
        <dbReference type="ARBA" id="ARBA00023146"/>
    </source>
</evidence>
<dbReference type="PRINTS" id="PR01039">
    <property type="entry name" value="TRNASYNTHTRP"/>
</dbReference>
<dbReference type="Gene3D" id="3.40.50.620">
    <property type="entry name" value="HUPs"/>
    <property type="match status" value="1"/>
</dbReference>
<dbReference type="EMBL" id="PIUK01000129">
    <property type="protein sequence ID" value="MBY6277011.1"/>
    <property type="molecule type" value="Genomic_DNA"/>
</dbReference>
<dbReference type="RefSeq" id="WP_011195541.1">
    <property type="nucleotide sequence ID" value="NZ_JACSIR010000078.1"/>
</dbReference>
<evidence type="ECO:0000256" key="4">
    <source>
        <dbReference type="ARBA" id="ARBA00022840"/>
    </source>
</evidence>
<evidence type="ECO:0000313" key="11">
    <source>
        <dbReference type="Proteomes" id="UP000732377"/>
    </source>
</evidence>
<name>A0A953LI96_SYMTR</name>
<dbReference type="GO" id="GO:0006436">
    <property type="term" value="P:tryptophanyl-tRNA aminoacylation"/>
    <property type="evidence" value="ECO:0007669"/>
    <property type="project" value="UniProtKB-UniRule"/>
</dbReference>
<gene>
    <name evidence="8 10" type="primary">trpS</name>
    <name evidence="10" type="ORF">CWE10_12505</name>
</gene>
<evidence type="ECO:0000256" key="7">
    <source>
        <dbReference type="ARBA" id="ARBA00049929"/>
    </source>
</evidence>
<comment type="similarity">
    <text evidence="1 8 9">Belongs to the class-I aminoacyl-tRNA synthetase family.</text>
</comment>
<keyword evidence="5 8" id="KW-0648">Protein biosynthesis</keyword>
<evidence type="ECO:0000256" key="8">
    <source>
        <dbReference type="HAMAP-Rule" id="MF_00140"/>
    </source>
</evidence>